<keyword evidence="2" id="KW-0812">Transmembrane</keyword>
<organism evidence="3 4">
    <name type="scientific">Candidatus Collierbacteria bacterium RIFOXYD1_FULL_40_9</name>
    <dbReference type="NCBI Taxonomy" id="1817731"/>
    <lineage>
        <taxon>Bacteria</taxon>
        <taxon>Candidatus Collieribacteriota</taxon>
    </lineage>
</organism>
<feature type="coiled-coil region" evidence="1">
    <location>
        <begin position="46"/>
        <end position="73"/>
    </location>
</feature>
<proteinExistence type="predicted"/>
<evidence type="ECO:0000313" key="4">
    <source>
        <dbReference type="Proteomes" id="UP000179237"/>
    </source>
</evidence>
<dbReference type="AlphaFoldDB" id="A0A1F5FTP1"/>
<comment type="caution">
    <text evidence="3">The sequence shown here is derived from an EMBL/GenBank/DDBJ whole genome shotgun (WGS) entry which is preliminary data.</text>
</comment>
<keyword evidence="1" id="KW-0175">Coiled coil</keyword>
<accession>A0A1F5FTP1</accession>
<protein>
    <submittedName>
        <fullName evidence="3">Uncharacterized protein</fullName>
    </submittedName>
</protein>
<feature type="transmembrane region" description="Helical" evidence="2">
    <location>
        <begin position="16"/>
        <end position="36"/>
    </location>
</feature>
<evidence type="ECO:0000256" key="2">
    <source>
        <dbReference type="SAM" id="Phobius"/>
    </source>
</evidence>
<evidence type="ECO:0000256" key="1">
    <source>
        <dbReference type="SAM" id="Coils"/>
    </source>
</evidence>
<keyword evidence="2" id="KW-0472">Membrane</keyword>
<evidence type="ECO:0000313" key="3">
    <source>
        <dbReference type="EMBL" id="OGD82962.1"/>
    </source>
</evidence>
<keyword evidence="2" id="KW-1133">Transmembrane helix</keyword>
<reference evidence="3 4" key="1">
    <citation type="journal article" date="2016" name="Nat. Commun.">
        <title>Thousands of microbial genomes shed light on interconnected biogeochemical processes in an aquifer system.</title>
        <authorList>
            <person name="Anantharaman K."/>
            <person name="Brown C.T."/>
            <person name="Hug L.A."/>
            <person name="Sharon I."/>
            <person name="Castelle C.J."/>
            <person name="Probst A.J."/>
            <person name="Thomas B.C."/>
            <person name="Singh A."/>
            <person name="Wilkins M.J."/>
            <person name="Karaoz U."/>
            <person name="Brodie E.L."/>
            <person name="Williams K.H."/>
            <person name="Hubbard S.S."/>
            <person name="Banfield J.F."/>
        </authorList>
    </citation>
    <scope>NUCLEOTIDE SEQUENCE [LARGE SCALE GENOMIC DNA]</scope>
</reference>
<gene>
    <name evidence="3" type="ORF">A2572_04885</name>
</gene>
<dbReference type="EMBL" id="MFAQ01000034">
    <property type="protein sequence ID" value="OGD82962.1"/>
    <property type="molecule type" value="Genomic_DNA"/>
</dbReference>
<dbReference type="Proteomes" id="UP000179237">
    <property type="component" value="Unassembled WGS sequence"/>
</dbReference>
<sequence length="123" mass="14671">MQVPNKNYKDIKQKGLVRWLLLLVLWMLILSVYKGFVQTRRGFLRLDEASLRLETVKRENNELRARLEVVNSEEYKLKIVRDKLRMQKQDEVVVVMPEDFSTISQDIEVVDKPIWSKWLGLLL</sequence>
<name>A0A1F5FTP1_9BACT</name>